<protein>
    <recommendedName>
        <fullName evidence="3">Peptidoglycan binding-like domain-containing protein</fullName>
    </recommendedName>
</protein>
<dbReference type="InterPro" id="IPR036365">
    <property type="entry name" value="PGBD-like_sf"/>
</dbReference>
<feature type="signal peptide" evidence="2">
    <location>
        <begin position="1"/>
        <end position="25"/>
    </location>
</feature>
<evidence type="ECO:0000313" key="4">
    <source>
        <dbReference type="EMBL" id="GGN59229.1"/>
    </source>
</evidence>
<dbReference type="NCBIfam" id="TIGR03979">
    <property type="entry name" value="His_Ser_Rich"/>
    <property type="match status" value="1"/>
</dbReference>
<feature type="compositionally biased region" description="Basic residues" evidence="1">
    <location>
        <begin position="60"/>
        <end position="71"/>
    </location>
</feature>
<dbReference type="RefSeq" id="WP_188822560.1">
    <property type="nucleotide sequence ID" value="NZ_BMLK01000025.1"/>
</dbReference>
<dbReference type="Gene3D" id="1.10.101.10">
    <property type="entry name" value="PGBD-like superfamily/PGBD"/>
    <property type="match status" value="1"/>
</dbReference>
<dbReference type="Proteomes" id="UP000605099">
    <property type="component" value="Unassembled WGS sequence"/>
</dbReference>
<name>A0ABQ2JW92_9SPHN</name>
<dbReference type="EMBL" id="BMLK01000025">
    <property type="protein sequence ID" value="GGN59229.1"/>
    <property type="molecule type" value="Genomic_DNA"/>
</dbReference>
<organism evidence="4 5">
    <name type="scientific">Novosphingobium indicum</name>
    <dbReference type="NCBI Taxonomy" id="462949"/>
    <lineage>
        <taxon>Bacteria</taxon>
        <taxon>Pseudomonadati</taxon>
        <taxon>Pseudomonadota</taxon>
        <taxon>Alphaproteobacteria</taxon>
        <taxon>Sphingomonadales</taxon>
        <taxon>Sphingomonadaceae</taxon>
        <taxon>Novosphingobium</taxon>
    </lineage>
</organism>
<dbReference type="InterPro" id="IPR023928">
    <property type="entry name" value="HxsA-like"/>
</dbReference>
<dbReference type="InterPro" id="IPR036366">
    <property type="entry name" value="PGBDSf"/>
</dbReference>
<comment type="caution">
    <text evidence="4">The sequence shown here is derived from an EMBL/GenBank/DDBJ whole genome shotgun (WGS) entry which is preliminary data.</text>
</comment>
<proteinExistence type="predicted"/>
<accession>A0ABQ2JW92</accession>
<feature type="compositionally biased region" description="Low complexity" evidence="1">
    <location>
        <begin position="72"/>
        <end position="115"/>
    </location>
</feature>
<dbReference type="InterPro" id="IPR002477">
    <property type="entry name" value="Peptidoglycan-bd-like"/>
</dbReference>
<feature type="region of interest" description="Disordered" evidence="1">
    <location>
        <begin position="60"/>
        <end position="121"/>
    </location>
</feature>
<sequence>MKKRRFLISSLVMAGIAPVPHASMAAPGLSPASGGPDPDDDDQMIQRFSQDHMFLLAGHRSHSSHASHGSHRSGSSGTYRAPVYTPRAPAAPRTSAPSTRNERSTPPSSILPSSPAITTAEPLYSTPSATSIKNVVRQVQLGLKSYGYYDGAIDGIVGPMMRSALSRFQTDFNLNVTGTITPEVLDAFKIRAQ</sequence>
<evidence type="ECO:0000256" key="2">
    <source>
        <dbReference type="SAM" id="SignalP"/>
    </source>
</evidence>
<gene>
    <name evidence="4" type="ORF">GCM10011349_39560</name>
</gene>
<evidence type="ECO:0000259" key="3">
    <source>
        <dbReference type="Pfam" id="PF01471"/>
    </source>
</evidence>
<dbReference type="SUPFAM" id="SSF47090">
    <property type="entry name" value="PGBD-like"/>
    <property type="match status" value="1"/>
</dbReference>
<dbReference type="Pfam" id="PF01471">
    <property type="entry name" value="PG_binding_1"/>
    <property type="match status" value="1"/>
</dbReference>
<feature type="domain" description="Peptidoglycan binding-like" evidence="3">
    <location>
        <begin position="136"/>
        <end position="187"/>
    </location>
</feature>
<keyword evidence="2" id="KW-0732">Signal</keyword>
<evidence type="ECO:0000256" key="1">
    <source>
        <dbReference type="SAM" id="MobiDB-lite"/>
    </source>
</evidence>
<feature type="chain" id="PRO_5047207459" description="Peptidoglycan binding-like domain-containing protein" evidence="2">
    <location>
        <begin position="26"/>
        <end position="193"/>
    </location>
</feature>
<reference evidence="5" key="1">
    <citation type="journal article" date="2019" name="Int. J. Syst. Evol. Microbiol.">
        <title>The Global Catalogue of Microorganisms (GCM) 10K type strain sequencing project: providing services to taxonomists for standard genome sequencing and annotation.</title>
        <authorList>
            <consortium name="The Broad Institute Genomics Platform"/>
            <consortium name="The Broad Institute Genome Sequencing Center for Infectious Disease"/>
            <person name="Wu L."/>
            <person name="Ma J."/>
        </authorList>
    </citation>
    <scope>NUCLEOTIDE SEQUENCE [LARGE SCALE GENOMIC DNA]</scope>
    <source>
        <strain evidence="5">CGMCC 1.6784</strain>
    </source>
</reference>
<keyword evidence="5" id="KW-1185">Reference proteome</keyword>
<evidence type="ECO:0000313" key="5">
    <source>
        <dbReference type="Proteomes" id="UP000605099"/>
    </source>
</evidence>